<feature type="compositionally biased region" description="Acidic residues" evidence="1">
    <location>
        <begin position="40"/>
        <end position="50"/>
    </location>
</feature>
<dbReference type="EMBL" id="QGKX02001347">
    <property type="protein sequence ID" value="KAF3526651.1"/>
    <property type="molecule type" value="Genomic_DNA"/>
</dbReference>
<name>A0A8S9Q3R1_BRACR</name>
<gene>
    <name evidence="2" type="ORF">F2Q69_00048288</name>
</gene>
<comment type="caution">
    <text evidence="2">The sequence shown here is derived from an EMBL/GenBank/DDBJ whole genome shotgun (WGS) entry which is preliminary data.</text>
</comment>
<dbReference type="GO" id="GO:0005634">
    <property type="term" value="C:nucleus"/>
    <property type="evidence" value="ECO:0007669"/>
    <property type="project" value="TreeGrafter"/>
</dbReference>
<dbReference type="Proteomes" id="UP000712600">
    <property type="component" value="Unassembled WGS sequence"/>
</dbReference>
<dbReference type="GO" id="GO:0000976">
    <property type="term" value="F:transcription cis-regulatory region binding"/>
    <property type="evidence" value="ECO:0007669"/>
    <property type="project" value="TreeGrafter"/>
</dbReference>
<dbReference type="InterPro" id="IPR044823">
    <property type="entry name" value="ASIL1/2-like"/>
</dbReference>
<sequence>MFVDRRLTLNVDSGWFHEQLRVSSVFFSKMKNFESKSESDGEDESEDDDEGRVKHRRVEDVDPSGGEGYSCRELARAILKLGEVYERIEGAKQLMMIELEKQRICIGKKLQGLDCGEATVAVDKGKVIGSERYIGSKADW</sequence>
<evidence type="ECO:0000313" key="2">
    <source>
        <dbReference type="EMBL" id="KAF3526651.1"/>
    </source>
</evidence>
<feature type="region of interest" description="Disordered" evidence="1">
    <location>
        <begin position="33"/>
        <end position="67"/>
    </location>
</feature>
<protein>
    <submittedName>
        <fullName evidence="2">Uncharacterized protein</fullName>
    </submittedName>
</protein>
<dbReference type="AlphaFoldDB" id="A0A8S9Q3R1"/>
<dbReference type="PANTHER" id="PTHR31307:SF40">
    <property type="entry name" value="TRIHELIX TRANSCRIPTION FACTOR ENAP1-RELATED"/>
    <property type="match status" value="1"/>
</dbReference>
<organism evidence="2 3">
    <name type="scientific">Brassica cretica</name>
    <name type="common">Mustard</name>
    <dbReference type="NCBI Taxonomy" id="69181"/>
    <lineage>
        <taxon>Eukaryota</taxon>
        <taxon>Viridiplantae</taxon>
        <taxon>Streptophyta</taxon>
        <taxon>Embryophyta</taxon>
        <taxon>Tracheophyta</taxon>
        <taxon>Spermatophyta</taxon>
        <taxon>Magnoliopsida</taxon>
        <taxon>eudicotyledons</taxon>
        <taxon>Gunneridae</taxon>
        <taxon>Pentapetalae</taxon>
        <taxon>rosids</taxon>
        <taxon>malvids</taxon>
        <taxon>Brassicales</taxon>
        <taxon>Brassicaceae</taxon>
        <taxon>Brassiceae</taxon>
        <taxon>Brassica</taxon>
    </lineage>
</organism>
<evidence type="ECO:0000313" key="3">
    <source>
        <dbReference type="Proteomes" id="UP000712600"/>
    </source>
</evidence>
<reference evidence="2" key="1">
    <citation type="submission" date="2019-12" db="EMBL/GenBank/DDBJ databases">
        <title>Genome sequencing and annotation of Brassica cretica.</title>
        <authorList>
            <person name="Studholme D.J."/>
            <person name="Sarris P."/>
        </authorList>
    </citation>
    <scope>NUCLEOTIDE SEQUENCE</scope>
    <source>
        <strain evidence="2">PFS-109/04</strain>
        <tissue evidence="2">Leaf</tissue>
    </source>
</reference>
<accession>A0A8S9Q3R1</accession>
<evidence type="ECO:0000256" key="1">
    <source>
        <dbReference type="SAM" id="MobiDB-lite"/>
    </source>
</evidence>
<dbReference type="PANTHER" id="PTHR31307">
    <property type="entry name" value="TRIHELIX TRANSCRIPTION FACTOR ASIL2"/>
    <property type="match status" value="1"/>
</dbReference>
<proteinExistence type="predicted"/>